<evidence type="ECO:0000313" key="3">
    <source>
        <dbReference type="Proteomes" id="UP000518266"/>
    </source>
</evidence>
<proteinExistence type="predicted"/>
<accession>A0A7J5ZFT8</accession>
<protein>
    <submittedName>
        <fullName evidence="2">Uncharacterized protein</fullName>
    </submittedName>
</protein>
<dbReference type="AlphaFoldDB" id="A0A7J5ZFT8"/>
<name>A0A7J5ZFT8_DISMA</name>
<keyword evidence="3" id="KW-1185">Reference proteome</keyword>
<gene>
    <name evidence="2" type="ORF">F7725_000930</name>
</gene>
<feature type="compositionally biased region" description="Low complexity" evidence="1">
    <location>
        <begin position="104"/>
        <end position="118"/>
    </location>
</feature>
<dbReference type="EMBL" id="JAAKFY010000002">
    <property type="protein sequence ID" value="KAF3860675.1"/>
    <property type="molecule type" value="Genomic_DNA"/>
</dbReference>
<feature type="region of interest" description="Disordered" evidence="1">
    <location>
        <begin position="28"/>
        <end position="62"/>
    </location>
</feature>
<dbReference type="OrthoDB" id="10584762at2759"/>
<evidence type="ECO:0000256" key="1">
    <source>
        <dbReference type="SAM" id="MobiDB-lite"/>
    </source>
</evidence>
<comment type="caution">
    <text evidence="2">The sequence shown here is derived from an EMBL/GenBank/DDBJ whole genome shotgun (WGS) entry which is preliminary data.</text>
</comment>
<feature type="region of interest" description="Disordered" evidence="1">
    <location>
        <begin position="104"/>
        <end position="143"/>
    </location>
</feature>
<dbReference type="Proteomes" id="UP000518266">
    <property type="component" value="Unassembled WGS sequence"/>
</dbReference>
<evidence type="ECO:0000313" key="2">
    <source>
        <dbReference type="EMBL" id="KAF3860675.1"/>
    </source>
</evidence>
<sequence length="143" mass="14818">MEESSPYAMVGAGGGLVLEQEGVEEARSLSLASLPPSPPPVLDRLRSGTGGLNSSRGMLGSDDPCRDSLFLGGRHSLPRSGLGFMGGLQRHWGPPVCGCSDGCRAASPADRPATAATSRPPPPQHHSTVLPLRPALTRKRATT</sequence>
<organism evidence="2 3">
    <name type="scientific">Dissostichus mawsoni</name>
    <name type="common">Antarctic cod</name>
    <dbReference type="NCBI Taxonomy" id="36200"/>
    <lineage>
        <taxon>Eukaryota</taxon>
        <taxon>Metazoa</taxon>
        <taxon>Chordata</taxon>
        <taxon>Craniata</taxon>
        <taxon>Vertebrata</taxon>
        <taxon>Euteleostomi</taxon>
        <taxon>Actinopterygii</taxon>
        <taxon>Neopterygii</taxon>
        <taxon>Teleostei</taxon>
        <taxon>Neoteleostei</taxon>
        <taxon>Acanthomorphata</taxon>
        <taxon>Eupercaria</taxon>
        <taxon>Perciformes</taxon>
        <taxon>Notothenioidei</taxon>
        <taxon>Nototheniidae</taxon>
        <taxon>Dissostichus</taxon>
    </lineage>
</organism>
<reference evidence="2 3" key="1">
    <citation type="submission" date="2020-03" db="EMBL/GenBank/DDBJ databases">
        <title>Dissostichus mawsoni Genome sequencing and assembly.</title>
        <authorList>
            <person name="Park H."/>
        </authorList>
    </citation>
    <scope>NUCLEOTIDE SEQUENCE [LARGE SCALE GENOMIC DNA]</scope>
    <source>
        <strain evidence="2">DM0001</strain>
        <tissue evidence="2">Muscle</tissue>
    </source>
</reference>